<gene>
    <name evidence="2" type="ORF">METD_I0391</name>
</gene>
<evidence type="ECO:0000313" key="3">
    <source>
        <dbReference type="Proteomes" id="UP000008070"/>
    </source>
</evidence>
<dbReference type="AlphaFoldDB" id="C7C986"/>
<accession>C7C986</accession>
<proteinExistence type="predicted"/>
<protein>
    <submittedName>
        <fullName evidence="2">Uncharacterized protein</fullName>
    </submittedName>
</protein>
<dbReference type="Proteomes" id="UP000008070">
    <property type="component" value="Chromosome"/>
</dbReference>
<evidence type="ECO:0000256" key="1">
    <source>
        <dbReference type="SAM" id="MobiDB-lite"/>
    </source>
</evidence>
<reference evidence="3" key="1">
    <citation type="journal article" date="2009" name="PLoS ONE">
        <title>Methylobacterium genome sequences: a reference blueprint to investigate microbial metabolism of C1 compounds from natural and industrial sources.</title>
        <authorList>
            <person name="Vuilleumier S."/>
            <person name="Chistoserdova L."/>
            <person name="Lee M.-C."/>
            <person name="Bringel F."/>
            <person name="Lajus A."/>
            <person name="Zhou Y."/>
            <person name="Gourion B."/>
            <person name="Barbe V."/>
            <person name="Chang J."/>
            <person name="Cruveiller S."/>
            <person name="Dossat C."/>
            <person name="Gillett W."/>
            <person name="Gruffaz C."/>
            <person name="Haugen E."/>
            <person name="Hourcade E."/>
            <person name="Levy R."/>
            <person name="Mangenot S."/>
            <person name="Muller E."/>
            <person name="Nadalig T."/>
            <person name="Pagni M."/>
            <person name="Penny C."/>
            <person name="Peyraud R."/>
            <person name="Robinson D.G."/>
            <person name="Roche D."/>
            <person name="Rouy Z."/>
            <person name="Saenampechek C."/>
            <person name="Salvignol G."/>
            <person name="Vallenet D."/>
            <person name="Wu Z."/>
            <person name="Marx C.J."/>
            <person name="Vorholt J.A."/>
            <person name="Olson M.V."/>
            <person name="Kaul R."/>
            <person name="Weissenbach J."/>
            <person name="Medigue C."/>
            <person name="Lidstrom M.E."/>
        </authorList>
    </citation>
    <scope>NUCLEOTIDE SEQUENCE [LARGE SCALE GENOMIC DNA]</scope>
    <source>
        <strain evidence="3">DSM 6343 / CIP 106787 / DM4</strain>
    </source>
</reference>
<dbReference type="EMBL" id="FP103042">
    <property type="protein sequence ID" value="CAX22052.1"/>
    <property type="molecule type" value="Genomic_DNA"/>
</dbReference>
<dbReference type="KEGG" id="mdi:METDI0391"/>
<organism evidence="2 3">
    <name type="scientific">Methylorubrum extorquens (strain DSM 6343 / CIP 106787 / DM4)</name>
    <name type="common">Methylobacterium extorquens</name>
    <dbReference type="NCBI Taxonomy" id="661410"/>
    <lineage>
        <taxon>Bacteria</taxon>
        <taxon>Pseudomonadati</taxon>
        <taxon>Pseudomonadota</taxon>
        <taxon>Alphaproteobacteria</taxon>
        <taxon>Hyphomicrobiales</taxon>
        <taxon>Methylobacteriaceae</taxon>
        <taxon>Methylorubrum</taxon>
    </lineage>
</organism>
<name>C7C986_METED</name>
<feature type="region of interest" description="Disordered" evidence="1">
    <location>
        <begin position="285"/>
        <end position="311"/>
    </location>
</feature>
<evidence type="ECO:0000313" key="2">
    <source>
        <dbReference type="EMBL" id="CAX22052.1"/>
    </source>
</evidence>
<sequence length="311" mass="33013">MSASWGRGTVSDSPRSPMSNAVVIPLSRYFAAGLCLRGGSLTSLDLCLWLAAVSGTLALVDEPDESGLTLRDHWITARGDAAPVWIAGPVLLQATGQRGYALLERSFERLAEARVSIGLHGPADAHRLWHGWEATPVSKEDPIDRGVVSGLMLTQAMIEGDPHPVAVNLSAMAAFRSRFSALIYLRALGWMAGAGTPKSWSRTRPGPRVSVTVPIGDLHRALGTDSLAMVGDWNAKAFGPGGRGGPVHEDLATAGIRLKTEWRMGAAGYGTRQVPTGLRITVSTIAGAERRPLPRRPRQSSSSSISASSRP</sequence>
<dbReference type="HOGENOM" id="CLU_893735_0_0_5"/>
<feature type="compositionally biased region" description="Low complexity" evidence="1">
    <location>
        <begin position="299"/>
        <end position="311"/>
    </location>
</feature>